<name>A0AAU8G5M9_9MICO</name>
<reference evidence="2" key="1">
    <citation type="submission" date="2024-06" db="EMBL/GenBank/DDBJ databases">
        <title>Complete genome sequence of the cellulolytic actinobacterium, Cellulosimicrobium ES-005.</title>
        <authorList>
            <person name="Matthews C.T."/>
            <person name="Underwood K.D."/>
            <person name="Ghanchi K.M."/>
            <person name="Fields S.D."/>
            <person name="Gardner S.G."/>
        </authorList>
    </citation>
    <scope>NUCLEOTIDE SEQUENCE</scope>
    <source>
        <strain evidence="2">ES-005</strain>
    </source>
</reference>
<evidence type="ECO:0000256" key="1">
    <source>
        <dbReference type="SAM" id="MobiDB-lite"/>
    </source>
</evidence>
<proteinExistence type="predicted"/>
<organism evidence="2">
    <name type="scientific">Cellulosimicrobium sp. ES-005</name>
    <dbReference type="NCBI Taxonomy" id="3163031"/>
    <lineage>
        <taxon>Bacteria</taxon>
        <taxon>Bacillati</taxon>
        <taxon>Actinomycetota</taxon>
        <taxon>Actinomycetes</taxon>
        <taxon>Micrococcales</taxon>
        <taxon>Promicromonosporaceae</taxon>
        <taxon>Cellulosimicrobium</taxon>
    </lineage>
</organism>
<accession>A0AAU8G5M9</accession>
<sequence length="758" mass="82767">MTPYSLAADPDRSVAFLRDVVGYGRLPGESSRLEGAAGLAREDRATLLAWYWPELSYDQEFDPFSQFDVVARESGERKAQRRLREVAASRLDLALVAAYGAADRTPEEIVGSVCWAATCSGARLGGVLDATQGLAFEQFLAMCRFLDLRYIDPSDEASTVSTWTSFVAERAREATDQVGRIVEGLMTEVRLALARRLDAELQAGDVPTVGPMYDQVKRLSSRTPVSLDAARAALKDRRRLGDPSQFGAVLADMLATAGTPDHDLAVEFLTELLPLAGEEHGPMTRFMSMTAETLDTVPPVFEEVARHEQGYGWLLLNTASLGARIDDALADLASVDDLRAALRKRYNPDGDRNATVYRPGDTFTAPASGSRYRGLYEALATTSEDHPTLEIDPARTRIKTNRGWFDLPPSAVRDKAWWSGTGRSSTGRPQVRAWWAAGYYLPQLAIDDDGRITGVQFHALPGRSEWLDDDADERLARSRYTVPAKPDIPYRADIAFPGISSVWRADDEQLADLRTAVFAPPAPTVTPTVGSEPGQPATARPSEAAPELSDAEQIELLTGYLRQNGEASRRAVERLLAPRNASLSDDVEFTSKRLPNLLAKARRQGRIANIGTRKQPRWVATGTPAHLVARLASILGEDEYGNQADRITAPQLAPGDSVPAELYRRVIRHVYPHVEPASATAGSAIRDAYNGEPFLTEVGMAAVLAGRHLTIAGIKALLSAVRLEREQAWEAAASRALDALPDYAPAEFDEDVFLSSDD</sequence>
<gene>
    <name evidence="2" type="ORF">ABRQ22_10055</name>
</gene>
<evidence type="ECO:0008006" key="3">
    <source>
        <dbReference type="Google" id="ProtNLM"/>
    </source>
</evidence>
<dbReference type="EMBL" id="CP159290">
    <property type="protein sequence ID" value="XCH31989.1"/>
    <property type="molecule type" value="Genomic_DNA"/>
</dbReference>
<evidence type="ECO:0000313" key="2">
    <source>
        <dbReference type="EMBL" id="XCH31989.1"/>
    </source>
</evidence>
<dbReference type="RefSeq" id="WP_353709413.1">
    <property type="nucleotide sequence ID" value="NZ_CP159290.1"/>
</dbReference>
<feature type="region of interest" description="Disordered" evidence="1">
    <location>
        <begin position="522"/>
        <end position="549"/>
    </location>
</feature>
<dbReference type="AlphaFoldDB" id="A0AAU8G5M9"/>
<protein>
    <recommendedName>
        <fullName evidence="3">ATP-binding protein</fullName>
    </recommendedName>
</protein>